<keyword evidence="2" id="KW-0645">Protease</keyword>
<keyword evidence="3" id="KW-1185">Reference proteome</keyword>
<accession>A0ABW5JZF8</accession>
<evidence type="ECO:0000256" key="1">
    <source>
        <dbReference type="SAM" id="SignalP"/>
    </source>
</evidence>
<name>A0ABW5JZF8_9FLAO</name>
<feature type="signal peptide" evidence="1">
    <location>
        <begin position="1"/>
        <end position="19"/>
    </location>
</feature>
<gene>
    <name evidence="2" type="ORF">ACFSSB_02555</name>
</gene>
<keyword evidence="2" id="KW-0378">Hydrolase</keyword>
<proteinExistence type="predicted"/>
<protein>
    <submittedName>
        <fullName evidence="2">Protease complex subunit PrcB family protein</fullName>
    </submittedName>
</protein>
<dbReference type="GO" id="GO:0006508">
    <property type="term" value="P:proteolysis"/>
    <property type="evidence" value="ECO:0007669"/>
    <property type="project" value="UniProtKB-KW"/>
</dbReference>
<organism evidence="2 3">
    <name type="scientific">Lacinutrix gracilariae</name>
    <dbReference type="NCBI Taxonomy" id="1747198"/>
    <lineage>
        <taxon>Bacteria</taxon>
        <taxon>Pseudomonadati</taxon>
        <taxon>Bacteroidota</taxon>
        <taxon>Flavobacteriia</taxon>
        <taxon>Flavobacteriales</taxon>
        <taxon>Flavobacteriaceae</taxon>
        <taxon>Lacinutrix</taxon>
    </lineage>
</organism>
<dbReference type="GO" id="GO:0008233">
    <property type="term" value="F:peptidase activity"/>
    <property type="evidence" value="ECO:0007669"/>
    <property type="project" value="UniProtKB-KW"/>
</dbReference>
<keyword evidence="1" id="KW-0732">Signal</keyword>
<sequence length="152" mass="16792">MKIKALILVLSILTFNCNSDNTTTNSEEEVASTLISKDNLYGNGDEGIAEQNMVIQNQTDWNNLLTQIDAVNTTSHTFTETDIDFSEYTIIAVFDQIRGNGGHSIDLNITSNQEVITVTVTHINPAGNAATVITQPYHIVKIEKSNLPIYFE</sequence>
<comment type="caution">
    <text evidence="2">The sequence shown here is derived from an EMBL/GenBank/DDBJ whole genome shotgun (WGS) entry which is preliminary data.</text>
</comment>
<dbReference type="Proteomes" id="UP001597467">
    <property type="component" value="Unassembled WGS sequence"/>
</dbReference>
<evidence type="ECO:0000313" key="2">
    <source>
        <dbReference type="EMBL" id="MFD2541188.1"/>
    </source>
</evidence>
<feature type="chain" id="PRO_5047069991" evidence="1">
    <location>
        <begin position="20"/>
        <end position="152"/>
    </location>
</feature>
<dbReference type="EMBL" id="JBHULM010000004">
    <property type="protein sequence ID" value="MFD2541188.1"/>
    <property type="molecule type" value="Genomic_DNA"/>
</dbReference>
<dbReference type="RefSeq" id="WP_379900629.1">
    <property type="nucleotide sequence ID" value="NZ_JBHULM010000004.1"/>
</dbReference>
<evidence type="ECO:0000313" key="3">
    <source>
        <dbReference type="Proteomes" id="UP001597467"/>
    </source>
</evidence>
<reference evidence="3" key="1">
    <citation type="journal article" date="2019" name="Int. J. Syst. Evol. Microbiol.">
        <title>The Global Catalogue of Microorganisms (GCM) 10K type strain sequencing project: providing services to taxonomists for standard genome sequencing and annotation.</title>
        <authorList>
            <consortium name="The Broad Institute Genomics Platform"/>
            <consortium name="The Broad Institute Genome Sequencing Center for Infectious Disease"/>
            <person name="Wu L."/>
            <person name="Ma J."/>
        </authorList>
    </citation>
    <scope>NUCLEOTIDE SEQUENCE [LARGE SCALE GENOMIC DNA]</scope>
    <source>
        <strain evidence="3">KCTC 42808</strain>
    </source>
</reference>